<feature type="transmembrane region" description="Helical" evidence="5">
    <location>
        <begin position="292"/>
        <end position="313"/>
    </location>
</feature>
<gene>
    <name evidence="8" type="primary">LOC100371452</name>
</gene>
<dbReference type="InterPro" id="IPR003938">
    <property type="entry name" value="K_chnl_volt-dep_EAG/ELK/ERG"/>
</dbReference>
<accession>A0ABM0M0L2</accession>
<dbReference type="SUPFAM" id="SSF81324">
    <property type="entry name" value="Voltage-gated potassium channels"/>
    <property type="match status" value="1"/>
</dbReference>
<keyword evidence="3 5" id="KW-1133">Transmembrane helix</keyword>
<dbReference type="Proteomes" id="UP000694865">
    <property type="component" value="Unplaced"/>
</dbReference>
<feature type="transmembrane region" description="Helical" evidence="5">
    <location>
        <begin position="193"/>
        <end position="216"/>
    </location>
</feature>
<dbReference type="PANTHER" id="PTHR10217:SF548">
    <property type="entry name" value="GH12235P"/>
    <property type="match status" value="1"/>
</dbReference>
<protein>
    <submittedName>
        <fullName evidence="8">Potassium voltage-gated channel subfamily H member 7-like</fullName>
    </submittedName>
</protein>
<dbReference type="InterPro" id="IPR005821">
    <property type="entry name" value="Ion_trans_dom"/>
</dbReference>
<dbReference type="InterPro" id="IPR050818">
    <property type="entry name" value="KCNH_animal-type"/>
</dbReference>
<dbReference type="PRINTS" id="PR01463">
    <property type="entry name" value="EAGCHANLFMLY"/>
</dbReference>
<dbReference type="GeneID" id="100371452"/>
<evidence type="ECO:0000259" key="6">
    <source>
        <dbReference type="Pfam" id="PF00520"/>
    </source>
</evidence>
<feature type="transmembrane region" description="Helical" evidence="5">
    <location>
        <begin position="137"/>
        <end position="159"/>
    </location>
</feature>
<dbReference type="Gene3D" id="1.10.1200.260">
    <property type="match status" value="1"/>
</dbReference>
<dbReference type="Pfam" id="PF00520">
    <property type="entry name" value="Ion_trans"/>
    <property type="match status" value="1"/>
</dbReference>
<proteinExistence type="predicted"/>
<name>A0ABM0M0L2_SACKO</name>
<evidence type="ECO:0000313" key="7">
    <source>
        <dbReference type="Proteomes" id="UP000694865"/>
    </source>
</evidence>
<evidence type="ECO:0000256" key="3">
    <source>
        <dbReference type="ARBA" id="ARBA00022989"/>
    </source>
</evidence>
<evidence type="ECO:0000256" key="2">
    <source>
        <dbReference type="ARBA" id="ARBA00022692"/>
    </source>
</evidence>
<keyword evidence="2 5" id="KW-0812">Transmembrane</keyword>
<keyword evidence="7" id="KW-1185">Reference proteome</keyword>
<dbReference type="RefSeq" id="XP_006813553.1">
    <property type="nucleotide sequence ID" value="XM_006813490.1"/>
</dbReference>
<comment type="subcellular location">
    <subcellularLocation>
        <location evidence="1">Membrane</location>
        <topology evidence="1">Multi-pass membrane protein</topology>
    </subcellularLocation>
</comment>
<organism evidence="7 8">
    <name type="scientific">Saccoglossus kowalevskii</name>
    <name type="common">Acorn worm</name>
    <dbReference type="NCBI Taxonomy" id="10224"/>
    <lineage>
        <taxon>Eukaryota</taxon>
        <taxon>Metazoa</taxon>
        <taxon>Hemichordata</taxon>
        <taxon>Enteropneusta</taxon>
        <taxon>Harrimaniidae</taxon>
        <taxon>Saccoglossus</taxon>
    </lineage>
</organism>
<evidence type="ECO:0000313" key="8">
    <source>
        <dbReference type="RefSeq" id="XP_006813553.1"/>
    </source>
</evidence>
<sequence length="386" mass="43726">MYQSTESLETPSVIADIVGVPEYKPPRPRIHKFTILHYSPFKAVWDWIVLLLVIYTAIFTPYAAAFLTQNDQVQAIMNKNPETRGGEGVANRYGDPLVIIDLLVDCMFIIDIFINFRTTYVNKHHEVISHPRKIAITYLKGWFAIDALAAIPFDLLLFGSSTEGATTTMGLLKTARLLRLLRVIKKLGNYSQYAPAVLVLLMCTFTIISHWLACIWHAIGSAERASLADPDIGWLGTLAEQTAEFYYKNDTSSGPSITNKYVSSLYFVLTTLCTVGFGNISPNTDAEKLFSILTMLVGSLMYATIFGNVTAIIERLYRNMARYQEEVGLVKEFIRFHQIPSPLRQRLKEYFEHAWSYTNGMDMTECVHIFQDRNLPASGYETGYNM</sequence>
<evidence type="ECO:0000256" key="5">
    <source>
        <dbReference type="SAM" id="Phobius"/>
    </source>
</evidence>
<keyword evidence="4 5" id="KW-0472">Membrane</keyword>
<evidence type="ECO:0000256" key="1">
    <source>
        <dbReference type="ARBA" id="ARBA00004141"/>
    </source>
</evidence>
<dbReference type="Gene3D" id="1.10.287.70">
    <property type="match status" value="1"/>
</dbReference>
<feature type="domain" description="Ion transport" evidence="6">
    <location>
        <begin position="44"/>
        <end position="318"/>
    </location>
</feature>
<evidence type="ECO:0000256" key="4">
    <source>
        <dbReference type="ARBA" id="ARBA00023136"/>
    </source>
</evidence>
<dbReference type="PRINTS" id="PR01470">
    <property type="entry name" value="ERGCHANNEL"/>
</dbReference>
<feature type="transmembrane region" description="Helical" evidence="5">
    <location>
        <begin position="44"/>
        <end position="64"/>
    </location>
</feature>
<reference evidence="8" key="1">
    <citation type="submission" date="2025-08" db="UniProtKB">
        <authorList>
            <consortium name="RefSeq"/>
        </authorList>
    </citation>
    <scope>IDENTIFICATION</scope>
    <source>
        <tissue evidence="8">Testes</tissue>
    </source>
</reference>
<dbReference type="InterPro" id="IPR003967">
    <property type="entry name" value="K_chnl_volt-dep_ERG"/>
</dbReference>
<dbReference type="PANTHER" id="PTHR10217">
    <property type="entry name" value="VOLTAGE AND LIGAND GATED POTASSIUM CHANNEL"/>
    <property type="match status" value="1"/>
</dbReference>
<feature type="transmembrane region" description="Helical" evidence="5">
    <location>
        <begin position="261"/>
        <end position="280"/>
    </location>
</feature>
<feature type="transmembrane region" description="Helical" evidence="5">
    <location>
        <begin position="97"/>
        <end position="116"/>
    </location>
</feature>